<accession>A0AAD1M4U8</accession>
<dbReference type="Proteomes" id="UP000466681">
    <property type="component" value="Chromosome"/>
</dbReference>
<dbReference type="EMBL" id="AP022560">
    <property type="protein sequence ID" value="BBX00016.1"/>
    <property type="molecule type" value="Genomic_DNA"/>
</dbReference>
<proteinExistence type="predicted"/>
<dbReference type="KEGG" id="mmor:MMOR_09520"/>
<name>A0AAD1M4U8_9MYCO</name>
<gene>
    <name evidence="1" type="ORF">MMOR_09520</name>
</gene>
<protein>
    <recommendedName>
        <fullName evidence="3">Phosphodiesterase</fullName>
    </recommendedName>
</protein>
<evidence type="ECO:0000313" key="2">
    <source>
        <dbReference type="Proteomes" id="UP000466681"/>
    </source>
</evidence>
<evidence type="ECO:0008006" key="3">
    <source>
        <dbReference type="Google" id="ProtNLM"/>
    </source>
</evidence>
<keyword evidence="2" id="KW-1185">Reference proteome</keyword>
<sequence>MQVSDVAALPVKIGAAVRGGRLFHPAGVLAEGILERTALDADGLPMRSCDVIARVSKGVGVPGGGPDVVGLAFRIPPPPDLSSCGPWDVLLASTFGGSRFILAPATSWSGATLSSLMPLRYRGRVWWVRARLASAISADGLSLDTIEAEIDSGGIQFDIEQAPGRGEFRPLARLTLRHVDPSQDDIAFDPALHSDCDVQLAPRWLADFRRAAYRRSREGRDAQ</sequence>
<dbReference type="AlphaFoldDB" id="A0AAD1M4U8"/>
<dbReference type="RefSeq" id="WP_083157866.1">
    <property type="nucleotide sequence ID" value="NZ_AP022560.1"/>
</dbReference>
<evidence type="ECO:0000313" key="1">
    <source>
        <dbReference type="EMBL" id="BBX00016.1"/>
    </source>
</evidence>
<organism evidence="1 2">
    <name type="scientific">Mycolicibacterium moriokaense</name>
    <dbReference type="NCBI Taxonomy" id="39691"/>
    <lineage>
        <taxon>Bacteria</taxon>
        <taxon>Bacillati</taxon>
        <taxon>Actinomycetota</taxon>
        <taxon>Actinomycetes</taxon>
        <taxon>Mycobacteriales</taxon>
        <taxon>Mycobacteriaceae</taxon>
        <taxon>Mycolicibacterium</taxon>
    </lineage>
</organism>
<reference evidence="1 2" key="1">
    <citation type="journal article" date="2019" name="Emerg. Microbes Infect.">
        <title>Comprehensive subspecies identification of 175 nontuberculous mycobacteria species based on 7547 genomic profiles.</title>
        <authorList>
            <person name="Matsumoto Y."/>
            <person name="Kinjo T."/>
            <person name="Motooka D."/>
            <person name="Nabeya D."/>
            <person name="Jung N."/>
            <person name="Uechi K."/>
            <person name="Horii T."/>
            <person name="Iida T."/>
            <person name="Fujita J."/>
            <person name="Nakamura S."/>
        </authorList>
    </citation>
    <scope>NUCLEOTIDE SEQUENCE [LARGE SCALE GENOMIC DNA]</scope>
    <source>
        <strain evidence="1 2">JCM 6375</strain>
    </source>
</reference>